<organism evidence="2 3">
    <name type="scientific">Carnegiea gigantea</name>
    <dbReference type="NCBI Taxonomy" id="171969"/>
    <lineage>
        <taxon>Eukaryota</taxon>
        <taxon>Viridiplantae</taxon>
        <taxon>Streptophyta</taxon>
        <taxon>Embryophyta</taxon>
        <taxon>Tracheophyta</taxon>
        <taxon>Spermatophyta</taxon>
        <taxon>Magnoliopsida</taxon>
        <taxon>eudicotyledons</taxon>
        <taxon>Gunneridae</taxon>
        <taxon>Pentapetalae</taxon>
        <taxon>Caryophyllales</taxon>
        <taxon>Cactineae</taxon>
        <taxon>Cactaceae</taxon>
        <taxon>Cactoideae</taxon>
        <taxon>Echinocereeae</taxon>
        <taxon>Carnegiea</taxon>
    </lineage>
</organism>
<feature type="region of interest" description="Disordered" evidence="1">
    <location>
        <begin position="1"/>
        <end position="43"/>
    </location>
</feature>
<dbReference type="EMBL" id="JAKOGI010002685">
    <property type="protein sequence ID" value="KAJ8421531.1"/>
    <property type="molecule type" value="Genomic_DNA"/>
</dbReference>
<dbReference type="PANTHER" id="PTHR35218:SF9">
    <property type="entry name" value="ENDONUCLEASE_EXONUCLEASE_PHOSPHATASE DOMAIN-CONTAINING PROTEIN"/>
    <property type="match status" value="1"/>
</dbReference>
<proteinExistence type="predicted"/>
<dbReference type="PANTHER" id="PTHR35218">
    <property type="entry name" value="RNASE H DOMAIN-CONTAINING PROTEIN"/>
    <property type="match status" value="1"/>
</dbReference>
<evidence type="ECO:0000313" key="3">
    <source>
        <dbReference type="Proteomes" id="UP001153076"/>
    </source>
</evidence>
<dbReference type="OrthoDB" id="1001388at2759"/>
<dbReference type="Proteomes" id="UP001153076">
    <property type="component" value="Unassembled WGS sequence"/>
</dbReference>
<accession>A0A9Q1GLV0</accession>
<keyword evidence="3" id="KW-1185">Reference proteome</keyword>
<name>A0A9Q1GLV0_9CARY</name>
<sequence>MYGHAEETCKKKDPTRKEWRVKRPMEHGVHPNASPPDPTFSSSLRHSSIELEANIPRQQAIVSPRMKNSFQVLVEDGARPEINHPPLTLMDNISAWNVKSLNWPNKQVDVHLFLHDNKVGLVGLLETKVKEVKANSVLQTFSRDADGWITSPKPSRIWVAWKPSCYNVKLVALSDQFIHCHTMRMSTNDQFYITFIYGQNQVHLQYQLWEDLASLQPGHVPWCIIGDFNAIIYKDDRVGRGDVLASDIKDMRDFMDLCELHKMRNIGPYFSWSNKTVMSRINRALINDSWYGLFDYIQV</sequence>
<feature type="compositionally biased region" description="Basic and acidic residues" evidence="1">
    <location>
        <begin position="1"/>
        <end position="29"/>
    </location>
</feature>
<reference evidence="2" key="1">
    <citation type="submission" date="2022-04" db="EMBL/GenBank/DDBJ databases">
        <title>Carnegiea gigantea Genome sequencing and assembly v2.</title>
        <authorList>
            <person name="Copetti D."/>
            <person name="Sanderson M.J."/>
            <person name="Burquez A."/>
            <person name="Wojciechowski M.F."/>
        </authorList>
    </citation>
    <scope>NUCLEOTIDE SEQUENCE</scope>
    <source>
        <strain evidence="2">SGP5-SGP5p</strain>
        <tissue evidence="2">Aerial part</tissue>
    </source>
</reference>
<gene>
    <name evidence="2" type="ORF">Cgig2_033905</name>
</gene>
<dbReference type="SUPFAM" id="SSF56219">
    <property type="entry name" value="DNase I-like"/>
    <property type="match status" value="1"/>
</dbReference>
<protein>
    <recommendedName>
        <fullName evidence="4">Endonuclease/exonuclease/phosphatase domain-containing protein</fullName>
    </recommendedName>
</protein>
<dbReference type="AlphaFoldDB" id="A0A9Q1GLV0"/>
<dbReference type="Gene3D" id="3.60.10.10">
    <property type="entry name" value="Endonuclease/exonuclease/phosphatase"/>
    <property type="match status" value="1"/>
</dbReference>
<comment type="caution">
    <text evidence="2">The sequence shown here is derived from an EMBL/GenBank/DDBJ whole genome shotgun (WGS) entry which is preliminary data.</text>
</comment>
<evidence type="ECO:0000313" key="2">
    <source>
        <dbReference type="EMBL" id="KAJ8421531.1"/>
    </source>
</evidence>
<evidence type="ECO:0000256" key="1">
    <source>
        <dbReference type="SAM" id="MobiDB-lite"/>
    </source>
</evidence>
<dbReference type="InterPro" id="IPR036691">
    <property type="entry name" value="Endo/exonu/phosph_ase_sf"/>
</dbReference>
<evidence type="ECO:0008006" key="4">
    <source>
        <dbReference type="Google" id="ProtNLM"/>
    </source>
</evidence>